<evidence type="ECO:0000313" key="4">
    <source>
        <dbReference type="EMBL" id="TCK67984.1"/>
    </source>
</evidence>
<dbReference type="GO" id="GO:0016831">
    <property type="term" value="F:carboxy-lyase activity"/>
    <property type="evidence" value="ECO:0007669"/>
    <property type="project" value="InterPro"/>
</dbReference>
<organism evidence="4 5">
    <name type="scientific">Winogradskyella wandonensis</name>
    <dbReference type="NCBI Taxonomy" id="1442586"/>
    <lineage>
        <taxon>Bacteria</taxon>
        <taxon>Pseudomonadati</taxon>
        <taxon>Bacteroidota</taxon>
        <taxon>Flavobacteriia</taxon>
        <taxon>Flavobacteriales</taxon>
        <taxon>Flavobacteriaceae</taxon>
        <taxon>Winogradskyella</taxon>
    </lineage>
</organism>
<dbReference type="EMBL" id="SMGI01000002">
    <property type="protein sequence ID" value="TCK67984.1"/>
    <property type="molecule type" value="Genomic_DNA"/>
</dbReference>
<keyword evidence="2" id="KW-1133">Transmembrane helix</keyword>
<evidence type="ECO:0000259" key="3">
    <source>
        <dbReference type="Pfam" id="PF04909"/>
    </source>
</evidence>
<keyword evidence="2" id="KW-0812">Transmembrane</keyword>
<feature type="domain" description="Amidohydrolase-related" evidence="3">
    <location>
        <begin position="524"/>
        <end position="614"/>
    </location>
</feature>
<proteinExistence type="predicted"/>
<dbReference type="OrthoDB" id="1407586at2"/>
<dbReference type="InterPro" id="IPR006680">
    <property type="entry name" value="Amidohydro-rel"/>
</dbReference>
<dbReference type="InterPro" id="IPR032466">
    <property type="entry name" value="Metal_Hydrolase"/>
</dbReference>
<dbReference type="PANTHER" id="PTHR21240">
    <property type="entry name" value="2-AMINO-3-CARBOXYLMUCONATE-6-SEMIALDEHYDE DECARBOXYLASE"/>
    <property type="match status" value="1"/>
</dbReference>
<comment type="caution">
    <text evidence="4">The sequence shown here is derived from an EMBL/GenBank/DDBJ whole genome shotgun (WGS) entry which is preliminary data.</text>
</comment>
<feature type="transmembrane region" description="Helical" evidence="2">
    <location>
        <begin position="139"/>
        <end position="156"/>
    </location>
</feature>
<keyword evidence="1" id="KW-0456">Lyase</keyword>
<protein>
    <submittedName>
        <fullName evidence="4">Amidohydrolase family protein</fullName>
    </submittedName>
</protein>
<dbReference type="Gene3D" id="3.20.20.140">
    <property type="entry name" value="Metal-dependent hydrolases"/>
    <property type="match status" value="2"/>
</dbReference>
<keyword evidence="4" id="KW-0378">Hydrolase</keyword>
<keyword evidence="5" id="KW-1185">Reference proteome</keyword>
<reference evidence="4 5" key="1">
    <citation type="journal article" date="2015" name="Stand. Genomic Sci.">
        <title>Genomic Encyclopedia of Bacterial and Archaeal Type Strains, Phase III: the genomes of soil and plant-associated and newly described type strains.</title>
        <authorList>
            <person name="Whitman W.B."/>
            <person name="Woyke T."/>
            <person name="Klenk H.P."/>
            <person name="Zhou Y."/>
            <person name="Lilburn T.G."/>
            <person name="Beck B.J."/>
            <person name="De Vos P."/>
            <person name="Vandamme P."/>
            <person name="Eisen J.A."/>
            <person name="Garrity G."/>
            <person name="Hugenholtz P."/>
            <person name="Kyrpides N.C."/>
        </authorList>
    </citation>
    <scope>NUCLEOTIDE SEQUENCE [LARGE SCALE GENOMIC DNA]</scope>
    <source>
        <strain evidence="4 5">CECT 8445</strain>
    </source>
</reference>
<name>A0A4R1KSI1_9FLAO</name>
<keyword evidence="2" id="KW-0472">Membrane</keyword>
<dbReference type="AlphaFoldDB" id="A0A4R1KSI1"/>
<dbReference type="InterPro" id="IPR032465">
    <property type="entry name" value="ACMSD"/>
</dbReference>
<feature type="transmembrane region" description="Helical" evidence="2">
    <location>
        <begin position="79"/>
        <end position="101"/>
    </location>
</feature>
<gene>
    <name evidence="4" type="ORF">DFQ05_1768</name>
</gene>
<dbReference type="RefSeq" id="WP_132704997.1">
    <property type="nucleotide sequence ID" value="NZ_SMGI01000002.1"/>
</dbReference>
<dbReference type="GO" id="GO:0016787">
    <property type="term" value="F:hydrolase activity"/>
    <property type="evidence" value="ECO:0007669"/>
    <property type="project" value="UniProtKB-KW"/>
</dbReference>
<evidence type="ECO:0000256" key="2">
    <source>
        <dbReference type="SAM" id="Phobius"/>
    </source>
</evidence>
<accession>A0A4R1KSI1</accession>
<dbReference type="SUPFAM" id="SSF51556">
    <property type="entry name" value="Metallo-dependent hydrolases"/>
    <property type="match status" value="2"/>
</dbReference>
<sequence length="629" mass="73856">MPQKPPIINCHTHIFTGDHVPPYLARTFVPRPVAWFISMTRVIQLVRWYNKQIKPFKYSSWYKNWLQDWYRIEIWLKRMWVIGTIKVLLDIYLFVLITFYFGRALMDFDTTYSNLFLEGLRKVFKWLENSGTMLEVKSVWAQIGLFILIIIVFKSVRNMLKGLLKQFKVLPGKDFVSLFNRYLQIGEFAKYKTQSGIYHRLKKQYPENTQFVVLPMDMEYMKAGAFAGDYYTQMQDLIDIKEKDSNNHFFPFMFAHPERMQDKAYFNYSLDANGKVVLDENCKVAQYFKAGIAGIKIYPALGYYPFDHRLLVLWKYAADHGIPVMTHCIRGTIFYRGTKKPKWDQHPVFTEGKINRVEKTKCDDNTVTAYDIDLDADYVEAQKDTPLYLNEVKNIDFCNNFSHPMNYLCLLDNTLLYKVINELNDFGPTKTKKAQQEKEAYRQELRKVFHCDDDAKTVKDGKGLSDLKLCFAHFGGEDQWNKFLEADRDNYTSQLVLLPNNGIHFLTDKNGNPKPGKPAFIWNHVDWYSIICSLMLQYPNVYADISYILHDDFILPLLKQTLTNPKLKKRVLYGSDFYVVRNHNSDKDLLANMRAGLSEEEFDQIARDNPRDYLNLGAYSPHDFYGIPS</sequence>
<evidence type="ECO:0000256" key="1">
    <source>
        <dbReference type="ARBA" id="ARBA00023239"/>
    </source>
</evidence>
<dbReference type="Pfam" id="PF04909">
    <property type="entry name" value="Amidohydro_2"/>
    <property type="match status" value="1"/>
</dbReference>
<dbReference type="Proteomes" id="UP000295714">
    <property type="component" value="Unassembled WGS sequence"/>
</dbReference>
<evidence type="ECO:0000313" key="5">
    <source>
        <dbReference type="Proteomes" id="UP000295714"/>
    </source>
</evidence>